<dbReference type="RefSeq" id="WP_105337928.1">
    <property type="nucleotide sequence ID" value="NZ_PUHZ01000023.1"/>
</dbReference>
<feature type="domain" description="N-acetyltransferase" evidence="3">
    <location>
        <begin position="1"/>
        <end position="140"/>
    </location>
</feature>
<name>A0A2S8GGU1_9BACT</name>
<dbReference type="InterPro" id="IPR045039">
    <property type="entry name" value="NSI-like"/>
</dbReference>
<dbReference type="AlphaFoldDB" id="A0A2S8GGU1"/>
<dbReference type="SUPFAM" id="SSF55729">
    <property type="entry name" value="Acyl-CoA N-acyltransferases (Nat)"/>
    <property type="match status" value="1"/>
</dbReference>
<gene>
    <name evidence="4" type="ORF">C5Y93_23675</name>
</gene>
<proteinExistence type="predicted"/>
<dbReference type="PANTHER" id="PTHR43626">
    <property type="entry name" value="ACYL-COA N-ACYLTRANSFERASE"/>
    <property type="match status" value="1"/>
</dbReference>
<comment type="caution">
    <text evidence="4">The sequence shown here is derived from an EMBL/GenBank/DDBJ whole genome shotgun (WGS) entry which is preliminary data.</text>
</comment>
<organism evidence="4 5">
    <name type="scientific">Blastopirellula marina</name>
    <dbReference type="NCBI Taxonomy" id="124"/>
    <lineage>
        <taxon>Bacteria</taxon>
        <taxon>Pseudomonadati</taxon>
        <taxon>Planctomycetota</taxon>
        <taxon>Planctomycetia</taxon>
        <taxon>Pirellulales</taxon>
        <taxon>Pirellulaceae</taxon>
        <taxon>Blastopirellula</taxon>
    </lineage>
</organism>
<dbReference type="Gene3D" id="3.40.630.30">
    <property type="match status" value="1"/>
</dbReference>
<evidence type="ECO:0000259" key="3">
    <source>
        <dbReference type="PROSITE" id="PS51186"/>
    </source>
</evidence>
<dbReference type="EMBL" id="PUHZ01000023">
    <property type="protein sequence ID" value="PQO43643.1"/>
    <property type="molecule type" value="Genomic_DNA"/>
</dbReference>
<evidence type="ECO:0000256" key="2">
    <source>
        <dbReference type="ARBA" id="ARBA00023315"/>
    </source>
</evidence>
<dbReference type="OrthoDB" id="9775804at2"/>
<reference evidence="4 5" key="1">
    <citation type="submission" date="2018-02" db="EMBL/GenBank/DDBJ databases">
        <title>Comparative genomes isolates from brazilian mangrove.</title>
        <authorList>
            <person name="Araujo J.E."/>
            <person name="Taketani R.G."/>
            <person name="Silva M.C.P."/>
            <person name="Loureco M.V."/>
            <person name="Andreote F.D."/>
        </authorList>
    </citation>
    <scope>NUCLEOTIDE SEQUENCE [LARGE SCALE GENOMIC DNA]</scope>
    <source>
        <strain evidence="4 5">Nap-Phe MGV</strain>
    </source>
</reference>
<dbReference type="GO" id="GO:0008080">
    <property type="term" value="F:N-acetyltransferase activity"/>
    <property type="evidence" value="ECO:0007669"/>
    <property type="project" value="InterPro"/>
</dbReference>
<protein>
    <submittedName>
        <fullName evidence="4">GNAT family N-acetyltransferase</fullName>
    </submittedName>
</protein>
<dbReference type="CDD" id="cd04301">
    <property type="entry name" value="NAT_SF"/>
    <property type="match status" value="1"/>
</dbReference>
<accession>A0A2S8GGU1</accession>
<evidence type="ECO:0000256" key="1">
    <source>
        <dbReference type="ARBA" id="ARBA00022679"/>
    </source>
</evidence>
<sequence length="140" mass="15941">MSIRQVDALTEGQLVQLTDLFKDLWWTPGRTLDDVRVAVAHSSVVIALIDSDADERLVGFCRLLTDFVYRAMLYDVAVDPAYRGQQLGQRLMEAVVEHPRLNNVDAIALNCAGDLVPFYERFGFETQEPHLFSMRRKKIA</sequence>
<keyword evidence="2" id="KW-0012">Acyltransferase</keyword>
<evidence type="ECO:0000313" key="5">
    <source>
        <dbReference type="Proteomes" id="UP000237819"/>
    </source>
</evidence>
<dbReference type="Proteomes" id="UP000237819">
    <property type="component" value="Unassembled WGS sequence"/>
</dbReference>
<dbReference type="PROSITE" id="PS51186">
    <property type="entry name" value="GNAT"/>
    <property type="match status" value="1"/>
</dbReference>
<dbReference type="InterPro" id="IPR000182">
    <property type="entry name" value="GNAT_dom"/>
</dbReference>
<dbReference type="GO" id="GO:0005737">
    <property type="term" value="C:cytoplasm"/>
    <property type="evidence" value="ECO:0007669"/>
    <property type="project" value="TreeGrafter"/>
</dbReference>
<keyword evidence="1 4" id="KW-0808">Transferase</keyword>
<dbReference type="InterPro" id="IPR016181">
    <property type="entry name" value="Acyl_CoA_acyltransferase"/>
</dbReference>
<dbReference type="Pfam" id="PF13508">
    <property type="entry name" value="Acetyltransf_7"/>
    <property type="match status" value="1"/>
</dbReference>
<dbReference type="PANTHER" id="PTHR43626:SF4">
    <property type="entry name" value="GCN5-RELATED N-ACETYLTRANSFERASE 2, CHLOROPLASTIC"/>
    <property type="match status" value="1"/>
</dbReference>
<evidence type="ECO:0000313" key="4">
    <source>
        <dbReference type="EMBL" id="PQO43643.1"/>
    </source>
</evidence>